<organism evidence="2 3">
    <name type="scientific">Tenuifilum thalassicum</name>
    <dbReference type="NCBI Taxonomy" id="2590900"/>
    <lineage>
        <taxon>Bacteria</taxon>
        <taxon>Pseudomonadati</taxon>
        <taxon>Bacteroidota</taxon>
        <taxon>Bacteroidia</taxon>
        <taxon>Bacteroidales</taxon>
        <taxon>Tenuifilaceae</taxon>
        <taxon>Tenuifilum</taxon>
    </lineage>
</organism>
<proteinExistence type="predicted"/>
<evidence type="ECO:0000313" key="3">
    <source>
        <dbReference type="Proteomes" id="UP000500961"/>
    </source>
</evidence>
<keyword evidence="2" id="KW-0540">Nuclease</keyword>
<name>A0A7D4B9X8_9BACT</name>
<dbReference type="SUPFAM" id="SSF56219">
    <property type="entry name" value="DNase I-like"/>
    <property type="match status" value="1"/>
</dbReference>
<dbReference type="PANTHER" id="PTHR42834">
    <property type="entry name" value="ENDONUCLEASE/EXONUCLEASE/PHOSPHATASE FAMILY PROTEIN (AFU_ORTHOLOGUE AFUA_3G09210)"/>
    <property type="match status" value="1"/>
</dbReference>
<dbReference type="EMBL" id="CP041345">
    <property type="protein sequence ID" value="QKG79020.1"/>
    <property type="molecule type" value="Genomic_DNA"/>
</dbReference>
<dbReference type="Proteomes" id="UP000500961">
    <property type="component" value="Chromosome"/>
</dbReference>
<keyword evidence="2" id="KW-0255">Endonuclease</keyword>
<gene>
    <name evidence="2" type="ORF">FHG85_01650</name>
</gene>
<accession>A0A7D4B9X8</accession>
<evidence type="ECO:0000259" key="1">
    <source>
        <dbReference type="Pfam" id="PF19580"/>
    </source>
</evidence>
<evidence type="ECO:0000313" key="2">
    <source>
        <dbReference type="EMBL" id="QKG79020.1"/>
    </source>
</evidence>
<dbReference type="InterPro" id="IPR005135">
    <property type="entry name" value="Endo/exonuclease/phosphatase"/>
</dbReference>
<dbReference type="InterPro" id="IPR036691">
    <property type="entry name" value="Endo/exonu/phosph_ase_sf"/>
</dbReference>
<sequence length="349" mass="40103">MMRVPPLFKYLVFLFLSITVFSVYGQSNTEPRYRIMFYNVENLFDPFDDSLKLDNEFTPTGVRHWTWDKMERKINNIYKVIMAVGGYEPPVMVGLCEIENGFVLHKLVNETPLSKFGYRIIHRESPDKRGIDVALIYRPNKVKVQEREFIRVIFPDDSSRSTREIVYARCLMGNDTLHVFVNHWPSKYGGELKSESGRIAAAITLRDKVDSIKIFYPTARILIIGDFNDEPESKPIVETLGACEHLTTECQSGLINLSAMLKSRGFGSYKYQGTWGMIDQIIVSNSLLEKGHHLNTNPSNASVFDNKLLLEPDKRYTGYRPFRTFIGFKYHGGFSDHLPVYIDLLGNGE</sequence>
<keyword evidence="3" id="KW-1185">Reference proteome</keyword>
<dbReference type="RefSeq" id="WP_173072537.1">
    <property type="nucleotide sequence ID" value="NZ_CP041345.1"/>
</dbReference>
<keyword evidence="2" id="KW-0378">Hydrolase</keyword>
<reference evidence="2 3" key="1">
    <citation type="submission" date="2019-07" db="EMBL/GenBank/DDBJ databases">
        <title>Thalassofilum flectens gen. nov., sp. nov., a novel moderate thermophilic anaerobe from a shallow sea hot spring in Kunashir Island (Russia), representing a new family in the order Bacteroidales, and proposal of Thalassofilacea fam. nov.</title>
        <authorList>
            <person name="Kochetkova T.V."/>
            <person name="Podosokorskaya O.A."/>
            <person name="Novikov A."/>
            <person name="Elcheninov A.G."/>
            <person name="Toshchakov S.V."/>
            <person name="Kublanov I.V."/>
        </authorList>
    </citation>
    <scope>NUCLEOTIDE SEQUENCE [LARGE SCALE GENOMIC DNA]</scope>
    <source>
        <strain evidence="2 3">38-H</strain>
    </source>
</reference>
<dbReference type="AlphaFoldDB" id="A0A7D4B9X8"/>
<dbReference type="Pfam" id="PF19580">
    <property type="entry name" value="Exo_endo_phos_3"/>
    <property type="match status" value="1"/>
</dbReference>
<dbReference type="KEGG" id="ttz:FHG85_01650"/>
<dbReference type="PANTHER" id="PTHR42834:SF1">
    <property type="entry name" value="ENDONUCLEASE_EXONUCLEASE_PHOSPHATASE FAMILY PROTEIN (AFU_ORTHOLOGUE AFUA_3G09210)"/>
    <property type="match status" value="1"/>
</dbReference>
<protein>
    <submittedName>
        <fullName evidence="2">Endonuclease</fullName>
    </submittedName>
</protein>
<dbReference type="Gene3D" id="3.60.10.10">
    <property type="entry name" value="Endonuclease/exonuclease/phosphatase"/>
    <property type="match status" value="1"/>
</dbReference>
<feature type="domain" description="Endonuclease/exonuclease/phosphatase" evidence="1">
    <location>
        <begin position="35"/>
        <end position="344"/>
    </location>
</feature>
<dbReference type="GO" id="GO:0004519">
    <property type="term" value="F:endonuclease activity"/>
    <property type="evidence" value="ECO:0007669"/>
    <property type="project" value="UniProtKB-KW"/>
</dbReference>